<keyword evidence="8" id="KW-0732">Signal</keyword>
<organism evidence="10">
    <name type="scientific">Streptomyces sp. R08</name>
    <dbReference type="NCBI Taxonomy" id="3238624"/>
    <lineage>
        <taxon>Bacteria</taxon>
        <taxon>Bacillati</taxon>
        <taxon>Actinomycetota</taxon>
        <taxon>Actinomycetes</taxon>
        <taxon>Kitasatosporales</taxon>
        <taxon>Streptomycetaceae</taxon>
        <taxon>Streptomyces</taxon>
    </lineage>
</organism>
<dbReference type="PROSITE" id="PS51892">
    <property type="entry name" value="SUBTILASE"/>
    <property type="match status" value="1"/>
</dbReference>
<name>A0AB39MJX2_9ACTN</name>
<feature type="active site" description="Charge relay system" evidence="5">
    <location>
        <position position="90"/>
    </location>
</feature>
<evidence type="ECO:0000256" key="5">
    <source>
        <dbReference type="PROSITE-ProRule" id="PRU01240"/>
    </source>
</evidence>
<evidence type="ECO:0000256" key="2">
    <source>
        <dbReference type="ARBA" id="ARBA00022670"/>
    </source>
</evidence>
<dbReference type="Pfam" id="PF00082">
    <property type="entry name" value="Peptidase_S8"/>
    <property type="match status" value="1"/>
</dbReference>
<feature type="active site" description="Charge relay system" evidence="5">
    <location>
        <position position="117"/>
    </location>
</feature>
<dbReference type="InterPro" id="IPR050131">
    <property type="entry name" value="Peptidase_S8_subtilisin-like"/>
</dbReference>
<feature type="domain" description="Peptidase S8/S53" evidence="9">
    <location>
        <begin position="81"/>
        <end position="316"/>
    </location>
</feature>
<dbReference type="GO" id="GO:0004252">
    <property type="term" value="F:serine-type endopeptidase activity"/>
    <property type="evidence" value="ECO:0007669"/>
    <property type="project" value="UniProtKB-UniRule"/>
</dbReference>
<keyword evidence="3 5" id="KW-0378">Hydrolase</keyword>
<feature type="signal peptide" evidence="8">
    <location>
        <begin position="1"/>
        <end position="23"/>
    </location>
</feature>
<evidence type="ECO:0000256" key="1">
    <source>
        <dbReference type="ARBA" id="ARBA00011073"/>
    </source>
</evidence>
<dbReference type="SUPFAM" id="SSF52743">
    <property type="entry name" value="Subtilisin-like"/>
    <property type="match status" value="1"/>
</dbReference>
<reference evidence="10" key="1">
    <citation type="submission" date="2024-07" db="EMBL/GenBank/DDBJ databases">
        <authorList>
            <person name="Yu S.T."/>
        </authorList>
    </citation>
    <scope>NUCLEOTIDE SEQUENCE</scope>
    <source>
        <strain evidence="10">R08</strain>
    </source>
</reference>
<dbReference type="InterPro" id="IPR000209">
    <property type="entry name" value="Peptidase_S8/S53_dom"/>
</dbReference>
<evidence type="ECO:0000256" key="7">
    <source>
        <dbReference type="SAM" id="Phobius"/>
    </source>
</evidence>
<dbReference type="RefSeq" id="WP_369190562.1">
    <property type="nucleotide sequence ID" value="NZ_CP163431.1"/>
</dbReference>
<keyword evidence="7" id="KW-0472">Membrane</keyword>
<keyword evidence="4 5" id="KW-0720">Serine protease</keyword>
<keyword evidence="7" id="KW-0812">Transmembrane</keyword>
<dbReference type="PRINTS" id="PR00723">
    <property type="entry name" value="SUBTILISIN"/>
</dbReference>
<dbReference type="InterPro" id="IPR015500">
    <property type="entry name" value="Peptidase_S8_subtilisin-rel"/>
</dbReference>
<gene>
    <name evidence="10" type="ORF">AB5J58_36520</name>
</gene>
<evidence type="ECO:0000256" key="4">
    <source>
        <dbReference type="ARBA" id="ARBA00022825"/>
    </source>
</evidence>
<keyword evidence="7" id="KW-1133">Transmembrane helix</keyword>
<dbReference type="InterPro" id="IPR022398">
    <property type="entry name" value="Peptidase_S8_His-AS"/>
</dbReference>
<comment type="similarity">
    <text evidence="1 5">Belongs to the peptidase S8 family.</text>
</comment>
<evidence type="ECO:0000256" key="6">
    <source>
        <dbReference type="SAM" id="MobiDB-lite"/>
    </source>
</evidence>
<dbReference type="EMBL" id="CP163431">
    <property type="protein sequence ID" value="XDQ05322.1"/>
    <property type="molecule type" value="Genomic_DNA"/>
</dbReference>
<dbReference type="PANTHER" id="PTHR43806">
    <property type="entry name" value="PEPTIDASE S8"/>
    <property type="match status" value="1"/>
</dbReference>
<feature type="chain" id="PRO_5044304766" evidence="8">
    <location>
        <begin position="24"/>
        <end position="432"/>
    </location>
</feature>
<feature type="region of interest" description="Disordered" evidence="6">
    <location>
        <begin position="395"/>
        <end position="432"/>
    </location>
</feature>
<evidence type="ECO:0000259" key="9">
    <source>
        <dbReference type="Pfam" id="PF00082"/>
    </source>
</evidence>
<dbReference type="GO" id="GO:0006508">
    <property type="term" value="P:proteolysis"/>
    <property type="evidence" value="ECO:0007669"/>
    <property type="project" value="UniProtKB-KW"/>
</dbReference>
<keyword evidence="2 5" id="KW-0645">Protease</keyword>
<sequence>MTTTHGKALAAGMALLLAAGASAVGAETATAADGSTVQLPVLASKLAADAACTTGSDQRATDLPWEQVSLQLGRTWQFASGAGVTVGVVDTGVSSSAPTLKGRVTAVGDAGTDCVGHGTFVAGLIGAAVADGVRFAGVAQQARILAVRGSDARGSVTADRVADGIRAAVDGGAKVVTVSAALGGDSDALRSAVAYAAKKDVLVVAAAVPDTPASATSATDSPPARAYYPASDKGVLSVLDVDVDGKRPTGAYTTNSAAVAAPGDGVVGIGPAKKGHYIGSGASLAAGFVAGTAALVRSVHPDLTATQTATLLRTSAYPADVPRLDPYAAVTSILNGTAASSRGDDSATPVHLPADKAAGPLRRALWPASAGLAVIVAVVWLGLIIPRGRRLGWRPSRAAAEAGPAEPAGTAEPEGAESPVPVGTGAQRTSES</sequence>
<evidence type="ECO:0000256" key="8">
    <source>
        <dbReference type="SAM" id="SignalP"/>
    </source>
</evidence>
<dbReference type="AlphaFoldDB" id="A0AB39MJX2"/>
<dbReference type="PANTHER" id="PTHR43806:SF11">
    <property type="entry name" value="CEREVISIN-RELATED"/>
    <property type="match status" value="1"/>
</dbReference>
<feature type="active site" description="Charge relay system" evidence="5">
    <location>
        <position position="283"/>
    </location>
</feature>
<feature type="compositionally biased region" description="Low complexity" evidence="6">
    <location>
        <begin position="398"/>
        <end position="417"/>
    </location>
</feature>
<feature type="transmembrane region" description="Helical" evidence="7">
    <location>
        <begin position="364"/>
        <end position="385"/>
    </location>
</feature>
<dbReference type="Gene3D" id="3.40.50.200">
    <property type="entry name" value="Peptidase S8/S53 domain"/>
    <property type="match status" value="1"/>
</dbReference>
<proteinExistence type="inferred from homology"/>
<dbReference type="PROSITE" id="PS00137">
    <property type="entry name" value="SUBTILASE_HIS"/>
    <property type="match status" value="1"/>
</dbReference>
<dbReference type="InterPro" id="IPR036852">
    <property type="entry name" value="Peptidase_S8/S53_dom_sf"/>
</dbReference>
<protein>
    <submittedName>
        <fullName evidence="10">S8 family serine peptidase</fullName>
    </submittedName>
</protein>
<accession>A0AB39MJX2</accession>
<evidence type="ECO:0000313" key="10">
    <source>
        <dbReference type="EMBL" id="XDQ05322.1"/>
    </source>
</evidence>
<evidence type="ECO:0000256" key="3">
    <source>
        <dbReference type="ARBA" id="ARBA00022801"/>
    </source>
</evidence>